<protein>
    <submittedName>
        <fullName evidence="1">Uncharacterized protein</fullName>
    </submittedName>
</protein>
<sequence>MKIVNLTPHDVKVYDADAKSVIRVYPASGKIARVKSQAVVVGEANGIEVVRTKFDEIVDLPGPQPGTKYIVSLLVLQAAAGTRDDLIGPDTGFASVVRDAEGNILGVRRFQVL</sequence>
<proteinExistence type="predicted"/>
<dbReference type="Proteomes" id="UP000680304">
    <property type="component" value="Unassembled WGS sequence"/>
</dbReference>
<reference evidence="1 2" key="1">
    <citation type="submission" date="2021-04" db="EMBL/GenBank/DDBJ databases">
        <title>Draft genome sequence of Paenibacillus cisolokensis, LC2-13A.</title>
        <authorList>
            <person name="Uke A."/>
            <person name="Chhe C."/>
            <person name="Baramee S."/>
            <person name="Kosugi A."/>
        </authorList>
    </citation>
    <scope>NUCLEOTIDE SEQUENCE [LARGE SCALE GENOMIC DNA]</scope>
    <source>
        <strain evidence="1 2">LC2-13A</strain>
    </source>
</reference>
<accession>A0ABQ4N610</accession>
<comment type="caution">
    <text evidence="1">The sequence shown here is derived from an EMBL/GenBank/DDBJ whole genome shotgun (WGS) entry which is preliminary data.</text>
</comment>
<gene>
    <name evidence="1" type="ORF">PACILC2_21640</name>
</gene>
<keyword evidence="2" id="KW-1185">Reference proteome</keyword>
<evidence type="ECO:0000313" key="1">
    <source>
        <dbReference type="EMBL" id="GIQ63596.1"/>
    </source>
</evidence>
<organism evidence="1 2">
    <name type="scientific">Paenibacillus cisolokensis</name>
    <dbReference type="NCBI Taxonomy" id="1658519"/>
    <lineage>
        <taxon>Bacteria</taxon>
        <taxon>Bacillati</taxon>
        <taxon>Bacillota</taxon>
        <taxon>Bacilli</taxon>
        <taxon>Bacillales</taxon>
        <taxon>Paenibacillaceae</taxon>
        <taxon>Paenibacillus</taxon>
    </lineage>
</organism>
<dbReference type="EMBL" id="BOVJ01000067">
    <property type="protein sequence ID" value="GIQ63596.1"/>
    <property type="molecule type" value="Genomic_DNA"/>
</dbReference>
<evidence type="ECO:0000313" key="2">
    <source>
        <dbReference type="Proteomes" id="UP000680304"/>
    </source>
</evidence>
<dbReference type="RefSeq" id="WP_213528696.1">
    <property type="nucleotide sequence ID" value="NZ_BOVJ01000067.1"/>
</dbReference>
<name>A0ABQ4N610_9BACL</name>